<dbReference type="AlphaFoldDB" id="A0AAV7UW45"/>
<feature type="region of interest" description="Disordered" evidence="1">
    <location>
        <begin position="129"/>
        <end position="178"/>
    </location>
</feature>
<keyword evidence="3" id="KW-1185">Reference proteome</keyword>
<accession>A0AAV7UW45</accession>
<evidence type="ECO:0000256" key="1">
    <source>
        <dbReference type="SAM" id="MobiDB-lite"/>
    </source>
</evidence>
<protein>
    <submittedName>
        <fullName evidence="2">Uncharacterized protein</fullName>
    </submittedName>
</protein>
<reference evidence="2" key="1">
    <citation type="journal article" date="2022" name="bioRxiv">
        <title>Sequencing and chromosome-scale assembly of the giantPleurodeles waltlgenome.</title>
        <authorList>
            <person name="Brown T."/>
            <person name="Elewa A."/>
            <person name="Iarovenko S."/>
            <person name="Subramanian E."/>
            <person name="Araus A.J."/>
            <person name="Petzold A."/>
            <person name="Susuki M."/>
            <person name="Suzuki K.-i.T."/>
            <person name="Hayashi T."/>
            <person name="Toyoda A."/>
            <person name="Oliveira C."/>
            <person name="Osipova E."/>
            <person name="Leigh N.D."/>
            <person name="Simon A."/>
            <person name="Yun M.H."/>
        </authorList>
    </citation>
    <scope>NUCLEOTIDE SEQUENCE</scope>
    <source>
        <strain evidence="2">20211129_DDA</strain>
        <tissue evidence="2">Liver</tissue>
    </source>
</reference>
<name>A0AAV7UW45_PLEWA</name>
<proteinExistence type="predicted"/>
<dbReference type="EMBL" id="JANPWB010000004">
    <property type="protein sequence ID" value="KAJ1192792.1"/>
    <property type="molecule type" value="Genomic_DNA"/>
</dbReference>
<feature type="region of interest" description="Disordered" evidence="1">
    <location>
        <begin position="23"/>
        <end position="107"/>
    </location>
</feature>
<dbReference type="Proteomes" id="UP001066276">
    <property type="component" value="Chromosome 2_2"/>
</dbReference>
<gene>
    <name evidence="2" type="ORF">NDU88_002098</name>
</gene>
<evidence type="ECO:0000313" key="3">
    <source>
        <dbReference type="Proteomes" id="UP001066276"/>
    </source>
</evidence>
<evidence type="ECO:0000313" key="2">
    <source>
        <dbReference type="EMBL" id="KAJ1192792.1"/>
    </source>
</evidence>
<organism evidence="2 3">
    <name type="scientific">Pleurodeles waltl</name>
    <name type="common">Iberian ribbed newt</name>
    <dbReference type="NCBI Taxonomy" id="8319"/>
    <lineage>
        <taxon>Eukaryota</taxon>
        <taxon>Metazoa</taxon>
        <taxon>Chordata</taxon>
        <taxon>Craniata</taxon>
        <taxon>Vertebrata</taxon>
        <taxon>Euteleostomi</taxon>
        <taxon>Amphibia</taxon>
        <taxon>Batrachia</taxon>
        <taxon>Caudata</taxon>
        <taxon>Salamandroidea</taxon>
        <taxon>Salamandridae</taxon>
        <taxon>Pleurodelinae</taxon>
        <taxon>Pleurodeles</taxon>
    </lineage>
</organism>
<sequence>MENHKAPVELDLEEIIRAAREAATTRSNDWIPNQIRGLGAVEGQSQEEHDNDRPGFAAKDDDEPPSEAKKLQRNTSRGMKKGDKRDASELPEVGVPGPSKRAKANNGEQISMIVQECLKSMAPLLFASPGGACEPKGSGGADSSGDTPSSDARGKGSLVNRAEVPSTRCPSTEEGTRIQHPLVQQLHQHKYGAQTLTRMHVGGTVQQMVV</sequence>
<comment type="caution">
    <text evidence="2">The sequence shown here is derived from an EMBL/GenBank/DDBJ whole genome shotgun (WGS) entry which is preliminary data.</text>
</comment>